<keyword evidence="2" id="KW-1185">Reference proteome</keyword>
<dbReference type="SMART" id="SM00028">
    <property type="entry name" value="TPR"/>
    <property type="match status" value="3"/>
</dbReference>
<dbReference type="PANTHER" id="PTHR46284:SF2">
    <property type="entry name" value="PROTEIN KINESIN LIGHT CHAIN-RELATED 1"/>
    <property type="match status" value="1"/>
</dbReference>
<organism evidence="1 2">
    <name type="scientific">Brassica napus</name>
    <name type="common">Rape</name>
    <dbReference type="NCBI Taxonomy" id="3708"/>
    <lineage>
        <taxon>Eukaryota</taxon>
        <taxon>Viridiplantae</taxon>
        <taxon>Streptophyta</taxon>
        <taxon>Embryophyta</taxon>
        <taxon>Tracheophyta</taxon>
        <taxon>Spermatophyta</taxon>
        <taxon>Magnoliopsida</taxon>
        <taxon>eudicotyledons</taxon>
        <taxon>Gunneridae</taxon>
        <taxon>Pentapetalae</taxon>
        <taxon>rosids</taxon>
        <taxon>malvids</taxon>
        <taxon>Brassicales</taxon>
        <taxon>Brassicaceae</taxon>
        <taxon>Brassiceae</taxon>
        <taxon>Brassica</taxon>
    </lineage>
</organism>
<evidence type="ECO:0000313" key="2">
    <source>
        <dbReference type="Proteomes" id="UP000824890"/>
    </source>
</evidence>
<comment type="caution">
    <text evidence="1">The sequence shown here is derived from an EMBL/GenBank/DDBJ whole genome shotgun (WGS) entry which is preliminary data.</text>
</comment>
<gene>
    <name evidence="1" type="ORF">HID58_048251</name>
</gene>
<feature type="non-terminal residue" evidence="1">
    <location>
        <position position="1"/>
    </location>
</feature>
<reference evidence="1 2" key="1">
    <citation type="submission" date="2021-05" db="EMBL/GenBank/DDBJ databases">
        <title>Genome Assembly of Synthetic Allotetraploid Brassica napus Reveals Homoeologous Exchanges between Subgenomes.</title>
        <authorList>
            <person name="Davis J.T."/>
        </authorList>
    </citation>
    <scope>NUCLEOTIDE SEQUENCE [LARGE SCALE GENOMIC DNA]</scope>
    <source>
        <strain evidence="2">cv. Da-Ae</strain>
        <tissue evidence="1">Seedling</tissue>
    </source>
</reference>
<dbReference type="SUPFAM" id="SSF48452">
    <property type="entry name" value="TPR-like"/>
    <property type="match status" value="1"/>
</dbReference>
<dbReference type="InterPro" id="IPR019734">
    <property type="entry name" value="TPR_rpt"/>
</dbReference>
<sequence length="378" mass="42275">IPEMPGLVSVKTPANAPQLHPSQTHILTDPIKNLYLIAKKESPEVSSAAVLNVDNPSLESLDFGPFLIKLARDAIASSEGPNEALDYAIRATKSGSDSEHFLDLAMSLHVLAPIHCNEAVMPLERVIHVTDLTRGPDHSLAAFSRHMQLGDMFSMLCQIDRSITCYEEGLKIQSQTLGDTDTRTLEIQCAHSEPASLEEPADMRLMAIICEAKRNFENALEHLVLASMAMIASRKESEVASIDVSIGNMYMSLCRFDKSVFSYKHALTMFKSSKGETHPTFRTGKLRESKSYCENALRIYNKPVPEELWRRLLARMGVMYYTLGRYEDTRNAFESAVTKLHSAEDAIEILEQLRKLGEEKLGTANPDFEDEEKRLAEL</sequence>
<dbReference type="InterPro" id="IPR011990">
    <property type="entry name" value="TPR-like_helical_dom_sf"/>
</dbReference>
<protein>
    <submittedName>
        <fullName evidence="1">Uncharacterized protein</fullName>
    </submittedName>
</protein>
<dbReference type="Proteomes" id="UP000824890">
    <property type="component" value="Unassembled WGS sequence"/>
</dbReference>
<name>A0ABQ8B1S8_BRANA</name>
<dbReference type="Gene3D" id="1.25.40.10">
    <property type="entry name" value="Tetratricopeptide repeat domain"/>
    <property type="match status" value="2"/>
</dbReference>
<evidence type="ECO:0000313" key="1">
    <source>
        <dbReference type="EMBL" id="KAH0898683.1"/>
    </source>
</evidence>
<proteinExistence type="predicted"/>
<dbReference type="PANTHER" id="PTHR46284">
    <property type="entry name" value="PROTEIN KINESIN LIGHT CHAIN-RELATED 3"/>
    <property type="match status" value="1"/>
</dbReference>
<dbReference type="EMBL" id="JAGKQM010000012">
    <property type="protein sequence ID" value="KAH0898683.1"/>
    <property type="molecule type" value="Genomic_DNA"/>
</dbReference>
<accession>A0ABQ8B1S8</accession>